<evidence type="ECO:0000256" key="1">
    <source>
        <dbReference type="SAM" id="MobiDB-lite"/>
    </source>
</evidence>
<sequence>MFWESHFEDPIQLESARTSSEFQKQKVVVGYCFASLGNSVAFVDLDILASTAKKNAPTVHTGQDVHKPVTGTATAERGSKPND</sequence>
<proteinExistence type="predicted"/>
<name>A0A9Q1H9G2_HOLLE</name>
<feature type="region of interest" description="Disordered" evidence="1">
    <location>
        <begin position="56"/>
        <end position="83"/>
    </location>
</feature>
<evidence type="ECO:0000313" key="3">
    <source>
        <dbReference type="Proteomes" id="UP001152320"/>
    </source>
</evidence>
<keyword evidence="3" id="KW-1185">Reference proteome</keyword>
<accession>A0A9Q1H9G2</accession>
<dbReference type="AlphaFoldDB" id="A0A9Q1H9G2"/>
<gene>
    <name evidence="2" type="ORF">HOLleu_15180</name>
</gene>
<comment type="caution">
    <text evidence="2">The sequence shown here is derived from an EMBL/GenBank/DDBJ whole genome shotgun (WGS) entry which is preliminary data.</text>
</comment>
<protein>
    <submittedName>
        <fullName evidence="2">Uncharacterized protein</fullName>
    </submittedName>
</protein>
<organism evidence="2 3">
    <name type="scientific">Holothuria leucospilota</name>
    <name type="common">Black long sea cucumber</name>
    <name type="synonym">Mertensiothuria leucospilota</name>
    <dbReference type="NCBI Taxonomy" id="206669"/>
    <lineage>
        <taxon>Eukaryota</taxon>
        <taxon>Metazoa</taxon>
        <taxon>Echinodermata</taxon>
        <taxon>Eleutherozoa</taxon>
        <taxon>Echinozoa</taxon>
        <taxon>Holothuroidea</taxon>
        <taxon>Aspidochirotacea</taxon>
        <taxon>Aspidochirotida</taxon>
        <taxon>Holothuriidae</taxon>
        <taxon>Holothuria</taxon>
    </lineage>
</organism>
<evidence type="ECO:0000313" key="2">
    <source>
        <dbReference type="EMBL" id="KAJ8040782.1"/>
    </source>
</evidence>
<dbReference type="Proteomes" id="UP001152320">
    <property type="component" value="Chromosome 6"/>
</dbReference>
<dbReference type="EMBL" id="JAIZAY010000006">
    <property type="protein sequence ID" value="KAJ8040782.1"/>
    <property type="molecule type" value="Genomic_DNA"/>
</dbReference>
<reference evidence="2" key="1">
    <citation type="submission" date="2021-10" db="EMBL/GenBank/DDBJ databases">
        <title>Tropical sea cucumber genome reveals ecological adaptation and Cuvierian tubules defense mechanism.</title>
        <authorList>
            <person name="Chen T."/>
        </authorList>
    </citation>
    <scope>NUCLEOTIDE SEQUENCE</scope>
    <source>
        <strain evidence="2">Nanhai2018</strain>
        <tissue evidence="2">Muscle</tissue>
    </source>
</reference>